<proteinExistence type="predicted"/>
<feature type="region of interest" description="Disordered" evidence="1">
    <location>
        <begin position="337"/>
        <end position="373"/>
    </location>
</feature>
<dbReference type="EMBL" id="JAPEVG010000201">
    <property type="protein sequence ID" value="KAJ8474040.1"/>
    <property type="molecule type" value="Genomic_DNA"/>
</dbReference>
<keyword evidence="3" id="KW-1185">Reference proteome</keyword>
<accession>A0AAD7TQ16</accession>
<reference evidence="2" key="1">
    <citation type="submission" date="2022-11" db="EMBL/GenBank/DDBJ databases">
        <title>Genome Sequence of Cubamyces cubensis.</title>
        <authorList>
            <person name="Buettner E."/>
        </authorList>
    </citation>
    <scope>NUCLEOTIDE SEQUENCE</scope>
    <source>
        <strain evidence="2">MPL-01</strain>
    </source>
</reference>
<protein>
    <submittedName>
        <fullName evidence="2">Uncharacterized protein</fullName>
    </submittedName>
</protein>
<evidence type="ECO:0000313" key="3">
    <source>
        <dbReference type="Proteomes" id="UP001215151"/>
    </source>
</evidence>
<organism evidence="2 3">
    <name type="scientific">Trametes cubensis</name>
    <dbReference type="NCBI Taxonomy" id="1111947"/>
    <lineage>
        <taxon>Eukaryota</taxon>
        <taxon>Fungi</taxon>
        <taxon>Dikarya</taxon>
        <taxon>Basidiomycota</taxon>
        <taxon>Agaricomycotina</taxon>
        <taxon>Agaricomycetes</taxon>
        <taxon>Polyporales</taxon>
        <taxon>Polyporaceae</taxon>
        <taxon>Trametes</taxon>
    </lineage>
</organism>
<name>A0AAD7TQ16_9APHY</name>
<feature type="compositionally biased region" description="Basic residues" evidence="1">
    <location>
        <begin position="408"/>
        <end position="418"/>
    </location>
</feature>
<feature type="compositionally biased region" description="Polar residues" evidence="1">
    <location>
        <begin position="363"/>
        <end position="373"/>
    </location>
</feature>
<sequence>MRSSQDGHTKSPIELPPGDPNPDQVRDAAEYGATLKRTVNGRAIPFKINAFDGMVAAPGFSTASVFTSPNQRWVPEFAVAHGEITTYTDGRWGRHEYSRWPQAYARDSFHVACIPRTHSIDDSSPILWQTLALTDWKEDQCGVNGVGFLKDDLMHQLEAEAGSAIDRLALCRRDRKEWNEVGRFLTVCLRHTIDRLRVIPAAPGVVISLAAHVQRLALELAGLRNLLNHVLDRLESQRDFKAEVLDVLGVHSADPSVVQVLFRAGIPVWFQQPITKRLVIYEVVSRTDVPVDFSTVPAYPRLVLAKRDISGVLNTAGEWARAMNAMVRRQLCGSGLPELLRQEPEGDEHRPKRTRREPGQGNGWSSSLGSTTPVVVVRNPEDAKALGHDLRSAVTASSHTSPALDKKPARRSRYHRAKPNQSATESMPAPMDVGSCSSQPFTSTVTPFRQYYSSYTVSISAAWEKAFNSVGRLPQPAKSPTFYYPLPWNLDRLIGPFVGSDFLTALSQVAPSQLGNGAMRYGGDYEGVETAEAKGSRGRAAARQQMKLNLRQLFGKLASLRSYDASSMPEFNGRQVTYEIASTDNEVQ</sequence>
<evidence type="ECO:0000256" key="1">
    <source>
        <dbReference type="SAM" id="MobiDB-lite"/>
    </source>
</evidence>
<gene>
    <name evidence="2" type="ORF">ONZ51_g7480</name>
</gene>
<feature type="region of interest" description="Disordered" evidence="1">
    <location>
        <begin position="390"/>
        <end position="437"/>
    </location>
</feature>
<comment type="caution">
    <text evidence="2">The sequence shown here is derived from an EMBL/GenBank/DDBJ whole genome shotgun (WGS) entry which is preliminary data.</text>
</comment>
<feature type="compositionally biased region" description="Basic and acidic residues" evidence="1">
    <location>
        <begin position="1"/>
        <end position="11"/>
    </location>
</feature>
<evidence type="ECO:0000313" key="2">
    <source>
        <dbReference type="EMBL" id="KAJ8474040.1"/>
    </source>
</evidence>
<dbReference type="AlphaFoldDB" id="A0AAD7TQ16"/>
<feature type="compositionally biased region" description="Basic and acidic residues" evidence="1">
    <location>
        <begin position="340"/>
        <end position="350"/>
    </location>
</feature>
<dbReference type="Proteomes" id="UP001215151">
    <property type="component" value="Unassembled WGS sequence"/>
</dbReference>
<feature type="region of interest" description="Disordered" evidence="1">
    <location>
        <begin position="1"/>
        <end position="26"/>
    </location>
</feature>